<dbReference type="EMBL" id="JAULSV010000001">
    <property type="protein sequence ID" value="KAK0654799.1"/>
    <property type="molecule type" value="Genomic_DNA"/>
</dbReference>
<name>A0AA40CZH4_9PEZI</name>
<reference evidence="2" key="1">
    <citation type="submission" date="2023-06" db="EMBL/GenBank/DDBJ databases">
        <title>Genome-scale phylogeny and comparative genomics of the fungal order Sordariales.</title>
        <authorList>
            <consortium name="Lawrence Berkeley National Laboratory"/>
            <person name="Hensen N."/>
            <person name="Bonometti L."/>
            <person name="Westerberg I."/>
            <person name="Brannstrom I.O."/>
            <person name="Guillou S."/>
            <person name="Cros-Aarteil S."/>
            <person name="Calhoun S."/>
            <person name="Haridas S."/>
            <person name="Kuo A."/>
            <person name="Mondo S."/>
            <person name="Pangilinan J."/>
            <person name="Riley R."/>
            <person name="Labutti K."/>
            <person name="Andreopoulos B."/>
            <person name="Lipzen A."/>
            <person name="Chen C."/>
            <person name="Yanf M."/>
            <person name="Daum C."/>
            <person name="Ng V."/>
            <person name="Clum A."/>
            <person name="Steindorff A."/>
            <person name="Ohm R."/>
            <person name="Martin F."/>
            <person name="Silar P."/>
            <person name="Natvig D."/>
            <person name="Lalanne C."/>
            <person name="Gautier V."/>
            <person name="Ament-Velasquez S.L."/>
            <person name="Kruys A."/>
            <person name="Hutchinson M.I."/>
            <person name="Powell A.J."/>
            <person name="Barry K."/>
            <person name="Miller A.N."/>
            <person name="Grigoriev I.V."/>
            <person name="Debuchy R."/>
            <person name="Gladieux P."/>
            <person name="Thoren M.H."/>
            <person name="Johannesson H."/>
        </authorList>
    </citation>
    <scope>NUCLEOTIDE SEQUENCE</scope>
    <source>
        <strain evidence="2">SMH2532-1</strain>
    </source>
</reference>
<evidence type="ECO:0000313" key="3">
    <source>
        <dbReference type="Proteomes" id="UP001174936"/>
    </source>
</evidence>
<keyword evidence="3" id="KW-1185">Reference proteome</keyword>
<dbReference type="PANTHER" id="PTHR40780:SF3">
    <property type="entry name" value="DUF3669 DOMAIN-CONTAINING PROTEIN"/>
    <property type="match status" value="1"/>
</dbReference>
<gene>
    <name evidence="2" type="ORF">B0T16DRAFT_486533</name>
</gene>
<dbReference type="AlphaFoldDB" id="A0AA40CZH4"/>
<protein>
    <submittedName>
        <fullName evidence="2">Zinc finger protein-domain-containing protein</fullName>
    </submittedName>
</protein>
<feature type="domain" description="DUF3669" evidence="1">
    <location>
        <begin position="87"/>
        <end position="151"/>
    </location>
</feature>
<comment type="caution">
    <text evidence="2">The sequence shown here is derived from an EMBL/GenBank/DDBJ whole genome shotgun (WGS) entry which is preliminary data.</text>
</comment>
<dbReference type="PANTHER" id="PTHR40780">
    <property type="entry name" value="DUF3669 DOMAIN-CONTAINING PROTEIN"/>
    <property type="match status" value="1"/>
</dbReference>
<dbReference type="InterPro" id="IPR022137">
    <property type="entry name" value="Znf_prot_DUF3669"/>
</dbReference>
<proteinExistence type="predicted"/>
<dbReference type="Proteomes" id="UP001174936">
    <property type="component" value="Unassembled WGS sequence"/>
</dbReference>
<organism evidence="2 3">
    <name type="scientific">Cercophora newfieldiana</name>
    <dbReference type="NCBI Taxonomy" id="92897"/>
    <lineage>
        <taxon>Eukaryota</taxon>
        <taxon>Fungi</taxon>
        <taxon>Dikarya</taxon>
        <taxon>Ascomycota</taxon>
        <taxon>Pezizomycotina</taxon>
        <taxon>Sordariomycetes</taxon>
        <taxon>Sordariomycetidae</taxon>
        <taxon>Sordariales</taxon>
        <taxon>Lasiosphaeriaceae</taxon>
        <taxon>Cercophora</taxon>
    </lineage>
</organism>
<accession>A0AA40CZH4</accession>
<sequence length="195" mass="22111">MPRSISLRNYPLHIDQIEELGLPAHEYASAMADALAFLLWDAGIDACDVEFVLARPRAHDGDGPTTTEEAGFGTKTFTPGELGPHELWVLDFDCCRPLRMTGEGIKDAVERFWRNDPYYPNPDTKCAEDVKLWETFRDRFLETSGRIMASKAEEEREGMRQLPEQFIARVVETIGMYSKGVPMLRPSGTWCQGYC</sequence>
<evidence type="ECO:0000259" key="1">
    <source>
        <dbReference type="Pfam" id="PF12417"/>
    </source>
</evidence>
<dbReference type="Pfam" id="PF12417">
    <property type="entry name" value="DUF3669"/>
    <property type="match status" value="1"/>
</dbReference>
<evidence type="ECO:0000313" key="2">
    <source>
        <dbReference type="EMBL" id="KAK0654799.1"/>
    </source>
</evidence>